<proteinExistence type="predicted"/>
<protein>
    <submittedName>
        <fullName evidence="1">Putative copper-exporting P-type ATPase A</fullName>
        <ecNumber evidence="1">3.6.3.54</ecNumber>
    </submittedName>
</protein>
<dbReference type="AlphaFoldDB" id="A0A151ACQ6"/>
<gene>
    <name evidence="1" type="primary">copA_2</name>
    <name evidence="1" type="ORF">HAPAU_21400</name>
</gene>
<comment type="caution">
    <text evidence="1">The sequence shown here is derived from an EMBL/GenBank/DDBJ whole genome shotgun (WGS) entry which is preliminary data.</text>
</comment>
<sequence>MIRLSEAPIERVHQTLFRALVYNATPIPIASLGLLNPALAGLAMAVSSVSMMTTSFAFREYDPHEDYRPFGRFR</sequence>
<evidence type="ECO:0000313" key="1">
    <source>
        <dbReference type="EMBL" id="KYH25468.1"/>
    </source>
</evidence>
<keyword evidence="1" id="KW-0378">Hydrolase</keyword>
<keyword evidence="2" id="KW-1185">Reference proteome</keyword>
<reference evidence="1 2" key="1">
    <citation type="submission" date="2016-02" db="EMBL/GenBank/DDBJ databases">
        <title>Genome sequence of Halalkalicoccus paucihalophilus DSM 24557.</title>
        <authorList>
            <person name="Poehlein A."/>
            <person name="Daniel R."/>
        </authorList>
    </citation>
    <scope>NUCLEOTIDE SEQUENCE [LARGE SCALE GENOMIC DNA]</scope>
    <source>
        <strain evidence="1 2">DSM 24557</strain>
    </source>
</reference>
<accession>A0A151ACQ6</accession>
<dbReference type="EC" id="3.6.3.54" evidence="1"/>
<dbReference type="Proteomes" id="UP000075321">
    <property type="component" value="Unassembled WGS sequence"/>
</dbReference>
<dbReference type="GO" id="GO:0016787">
    <property type="term" value="F:hydrolase activity"/>
    <property type="evidence" value="ECO:0007669"/>
    <property type="project" value="UniProtKB-KW"/>
</dbReference>
<dbReference type="PATRIC" id="fig|1008153.3.peg.2180"/>
<dbReference type="EMBL" id="LTAZ01000005">
    <property type="protein sequence ID" value="KYH25468.1"/>
    <property type="molecule type" value="Genomic_DNA"/>
</dbReference>
<evidence type="ECO:0000313" key="2">
    <source>
        <dbReference type="Proteomes" id="UP000075321"/>
    </source>
</evidence>
<organism evidence="1 2">
    <name type="scientific">Halalkalicoccus paucihalophilus</name>
    <dbReference type="NCBI Taxonomy" id="1008153"/>
    <lineage>
        <taxon>Archaea</taxon>
        <taxon>Methanobacteriati</taxon>
        <taxon>Methanobacteriota</taxon>
        <taxon>Stenosarchaea group</taxon>
        <taxon>Halobacteria</taxon>
        <taxon>Halobacteriales</taxon>
        <taxon>Halococcaceae</taxon>
        <taxon>Halalkalicoccus</taxon>
    </lineage>
</organism>
<name>A0A151ACQ6_9EURY</name>